<dbReference type="EMBL" id="JH126403">
    <property type="protein sequence ID" value="EGX90779.1"/>
    <property type="molecule type" value="Genomic_DNA"/>
</dbReference>
<keyword evidence="2" id="KW-1185">Reference proteome</keyword>
<dbReference type="Proteomes" id="UP000001610">
    <property type="component" value="Unassembled WGS sequence"/>
</dbReference>
<dbReference type="GeneID" id="18169210"/>
<proteinExistence type="predicted"/>
<evidence type="ECO:0000313" key="2">
    <source>
        <dbReference type="Proteomes" id="UP000001610"/>
    </source>
</evidence>
<dbReference type="InParanoid" id="G3JM55"/>
<gene>
    <name evidence="1" type="ORF">CCM_07199</name>
</gene>
<protein>
    <submittedName>
        <fullName evidence="1">Uncharacterized protein</fullName>
    </submittedName>
</protein>
<dbReference type="RefSeq" id="XP_006672400.1">
    <property type="nucleotide sequence ID" value="XM_006672337.1"/>
</dbReference>
<evidence type="ECO:0000313" key="1">
    <source>
        <dbReference type="EMBL" id="EGX90779.1"/>
    </source>
</evidence>
<dbReference type="HOGENOM" id="CLU_2904108_0_0_1"/>
<dbReference type="AlphaFoldDB" id="G3JM55"/>
<reference evidence="1 2" key="1">
    <citation type="journal article" date="2011" name="Genome Biol.">
        <title>Genome sequence of the insect pathogenic fungus Cordyceps militaris, a valued traditional Chinese medicine.</title>
        <authorList>
            <person name="Zheng P."/>
            <person name="Xia Y."/>
            <person name="Xiao G."/>
            <person name="Xiong C."/>
            <person name="Hu X."/>
            <person name="Zhang S."/>
            <person name="Zheng H."/>
            <person name="Huang Y."/>
            <person name="Zhou Y."/>
            <person name="Wang S."/>
            <person name="Zhao G.P."/>
            <person name="Liu X."/>
            <person name="St Leger R.J."/>
            <person name="Wang C."/>
        </authorList>
    </citation>
    <scope>NUCLEOTIDE SEQUENCE [LARGE SCALE GENOMIC DNA]</scope>
    <source>
        <strain evidence="1 2">CM01</strain>
    </source>
</reference>
<name>G3JM55_CORMM</name>
<sequence>MADMYSISMYVQIKGFISIGQIQGPTQWLRLITGIPAPQGTFVYERPRVSQRSGTEVRFRSE</sequence>
<dbReference type="VEuPathDB" id="FungiDB:CCM_07199"/>
<accession>G3JM55</accession>
<organism evidence="1 2">
    <name type="scientific">Cordyceps militaris (strain CM01)</name>
    <name type="common">Caterpillar fungus</name>
    <dbReference type="NCBI Taxonomy" id="983644"/>
    <lineage>
        <taxon>Eukaryota</taxon>
        <taxon>Fungi</taxon>
        <taxon>Dikarya</taxon>
        <taxon>Ascomycota</taxon>
        <taxon>Pezizomycotina</taxon>
        <taxon>Sordariomycetes</taxon>
        <taxon>Hypocreomycetidae</taxon>
        <taxon>Hypocreales</taxon>
        <taxon>Cordycipitaceae</taxon>
        <taxon>Cordyceps</taxon>
    </lineage>
</organism>
<dbReference type="KEGG" id="cmt:CCM_07199"/>